<keyword evidence="4" id="KW-0808">Transferase</keyword>
<evidence type="ECO:0000256" key="4">
    <source>
        <dbReference type="ARBA" id="ARBA00022679"/>
    </source>
</evidence>
<evidence type="ECO:0000256" key="7">
    <source>
        <dbReference type="SAM" id="MobiDB-lite"/>
    </source>
</evidence>
<feature type="compositionally biased region" description="Basic and acidic residues" evidence="7">
    <location>
        <begin position="30"/>
        <end position="40"/>
    </location>
</feature>
<keyword evidence="3" id="KW-0997">Cell inner membrane</keyword>
<dbReference type="InterPro" id="IPR004960">
    <property type="entry name" value="LipA_acyltrans"/>
</dbReference>
<dbReference type="Pfam" id="PF03279">
    <property type="entry name" value="Lip_A_acyltrans"/>
    <property type="match status" value="1"/>
</dbReference>
<evidence type="ECO:0000256" key="3">
    <source>
        <dbReference type="ARBA" id="ARBA00022519"/>
    </source>
</evidence>
<feature type="region of interest" description="Disordered" evidence="7">
    <location>
        <begin position="1"/>
        <end position="45"/>
    </location>
</feature>
<dbReference type="AlphaFoldDB" id="A0A936ZQ12"/>
<sequence>MALRTVATRPWRQRRRRSRGHRATRRARREQRVSGSRREAAPSNWASQSERGSLALIRAMRWIAVALGRPVARALLHPIAAYFLLFGGPATRASAAYLRRVLGRRPGWRERYRHIHRFAATVLDRVYLLREEGRGFEVEVSGADALDQVLAHGRGALLIGAHLGSFEALRALGRSRRGLRVAMCMYEHNARKINAVLQAIAPQAELRVIGLGRLESMLELRDWLQAGGVAGVLADRGLPAGMSAGRSRNVSVPFLGSPALFPDGPFRLAAMLRCPVVFMAGLYEGGARYHLQFDELADFSAVAAGPAREAAIEQALRHYAAVLERQCRRSPYNWFNFYDFWAGARDAKPVAAAQPHEPPTSHARF</sequence>
<dbReference type="PANTHER" id="PTHR30606:SF9">
    <property type="entry name" value="LIPID A BIOSYNTHESIS LAUROYLTRANSFERASE"/>
    <property type="match status" value="1"/>
</dbReference>
<dbReference type="GO" id="GO:0005886">
    <property type="term" value="C:plasma membrane"/>
    <property type="evidence" value="ECO:0007669"/>
    <property type="project" value="UniProtKB-SubCell"/>
</dbReference>
<evidence type="ECO:0000256" key="1">
    <source>
        <dbReference type="ARBA" id="ARBA00004533"/>
    </source>
</evidence>
<gene>
    <name evidence="8" type="ORF">JI739_00890</name>
</gene>
<keyword evidence="9" id="KW-1185">Reference proteome</keyword>
<dbReference type="InterPro" id="IPR014548">
    <property type="entry name" value="Ac_Trasf"/>
</dbReference>
<comment type="caution">
    <text evidence="8">The sequence shown here is derived from an EMBL/GenBank/DDBJ whole genome shotgun (WGS) entry which is preliminary data.</text>
</comment>
<dbReference type="PANTHER" id="PTHR30606">
    <property type="entry name" value="LIPID A BIOSYNTHESIS LAUROYL ACYLTRANSFERASE"/>
    <property type="match status" value="1"/>
</dbReference>
<name>A0A936ZQ12_9BURK</name>
<evidence type="ECO:0000313" key="8">
    <source>
        <dbReference type="EMBL" id="MBL0418890.1"/>
    </source>
</evidence>
<keyword evidence="5" id="KW-0472">Membrane</keyword>
<proteinExistence type="predicted"/>
<evidence type="ECO:0000256" key="5">
    <source>
        <dbReference type="ARBA" id="ARBA00023136"/>
    </source>
</evidence>
<evidence type="ECO:0000256" key="2">
    <source>
        <dbReference type="ARBA" id="ARBA00022475"/>
    </source>
</evidence>
<organism evidence="8 9">
    <name type="scientific">Ramlibacter aurantiacus</name>
    <dbReference type="NCBI Taxonomy" id="2801330"/>
    <lineage>
        <taxon>Bacteria</taxon>
        <taxon>Pseudomonadati</taxon>
        <taxon>Pseudomonadota</taxon>
        <taxon>Betaproteobacteria</taxon>
        <taxon>Burkholderiales</taxon>
        <taxon>Comamonadaceae</taxon>
        <taxon>Ramlibacter</taxon>
    </lineage>
</organism>
<dbReference type="PIRSF" id="PIRSF028561">
    <property type="entry name" value="Ac_Trasf"/>
    <property type="match status" value="1"/>
</dbReference>
<reference evidence="8" key="1">
    <citation type="submission" date="2021-01" db="EMBL/GenBank/DDBJ databases">
        <title>Ramlibacter sp. strain AW1 16S ribosomal RNA gene Genome sequencing and assembly.</title>
        <authorList>
            <person name="Kang M."/>
        </authorList>
    </citation>
    <scope>NUCLEOTIDE SEQUENCE</scope>
    <source>
        <strain evidence="8">AW1</strain>
    </source>
</reference>
<keyword evidence="2" id="KW-1003">Cell membrane</keyword>
<dbReference type="GO" id="GO:0009247">
    <property type="term" value="P:glycolipid biosynthetic process"/>
    <property type="evidence" value="ECO:0007669"/>
    <property type="project" value="UniProtKB-ARBA"/>
</dbReference>
<dbReference type="GO" id="GO:0016746">
    <property type="term" value="F:acyltransferase activity"/>
    <property type="evidence" value="ECO:0007669"/>
    <property type="project" value="UniProtKB-KW"/>
</dbReference>
<keyword evidence="6" id="KW-0012">Acyltransferase</keyword>
<evidence type="ECO:0000256" key="6">
    <source>
        <dbReference type="ARBA" id="ARBA00023315"/>
    </source>
</evidence>
<feature type="compositionally biased region" description="Low complexity" evidence="7">
    <location>
        <begin position="1"/>
        <end position="10"/>
    </location>
</feature>
<protein>
    <submittedName>
        <fullName evidence="8">Acyl-CoA synthetase</fullName>
    </submittedName>
</protein>
<dbReference type="EMBL" id="JAEQNA010000001">
    <property type="protein sequence ID" value="MBL0418890.1"/>
    <property type="molecule type" value="Genomic_DNA"/>
</dbReference>
<comment type="subcellular location">
    <subcellularLocation>
        <location evidence="1">Cell inner membrane</location>
    </subcellularLocation>
</comment>
<feature type="compositionally biased region" description="Basic residues" evidence="7">
    <location>
        <begin position="11"/>
        <end position="29"/>
    </location>
</feature>
<dbReference type="CDD" id="cd07984">
    <property type="entry name" value="LPLAT_LABLAT-like"/>
    <property type="match status" value="1"/>
</dbReference>
<evidence type="ECO:0000313" key="9">
    <source>
        <dbReference type="Proteomes" id="UP000613011"/>
    </source>
</evidence>
<dbReference type="Proteomes" id="UP000613011">
    <property type="component" value="Unassembled WGS sequence"/>
</dbReference>
<accession>A0A936ZQ12</accession>